<dbReference type="STRING" id="4795.A0A225X3Q6"/>
<dbReference type="OrthoDB" id="107439at2759"/>
<dbReference type="Proteomes" id="UP000198211">
    <property type="component" value="Unassembled WGS sequence"/>
</dbReference>
<feature type="coiled-coil region" evidence="1">
    <location>
        <begin position="5"/>
        <end position="103"/>
    </location>
</feature>
<feature type="compositionally biased region" description="Basic residues" evidence="2">
    <location>
        <begin position="385"/>
        <end position="408"/>
    </location>
</feature>
<protein>
    <submittedName>
        <fullName evidence="3">Uncharacterized protein</fullName>
    </submittedName>
</protein>
<feature type="compositionally biased region" description="Basic and acidic residues" evidence="2">
    <location>
        <begin position="371"/>
        <end position="382"/>
    </location>
</feature>
<feature type="compositionally biased region" description="Basic and acidic residues" evidence="2">
    <location>
        <begin position="349"/>
        <end position="364"/>
    </location>
</feature>
<reference evidence="4" key="1">
    <citation type="submission" date="2017-03" db="EMBL/GenBank/DDBJ databases">
        <title>Phytopthora megakarya and P. palmivora, two closely related causual agents of cacao black pod achieved similar genome size and gene model numbers by different mechanisms.</title>
        <authorList>
            <person name="Ali S."/>
            <person name="Shao J."/>
            <person name="Larry D.J."/>
            <person name="Kronmiller B."/>
            <person name="Shen D."/>
            <person name="Strem M.D."/>
            <person name="Melnick R.L."/>
            <person name="Guiltinan M.J."/>
            <person name="Tyler B.M."/>
            <person name="Meinhardt L.W."/>
            <person name="Bailey B.A."/>
        </authorList>
    </citation>
    <scope>NUCLEOTIDE SEQUENCE [LARGE SCALE GENOMIC DNA]</scope>
    <source>
        <strain evidence="4">zdho120</strain>
    </source>
</reference>
<sequence>MTRDNKSKQDQINAMENLLQREAEKHQETLKLLEDEHTTQKQQAEHEIDVLRRQVCQLELHVEAYDVLEAANVKLRDRVEQLMQEMEQENKTHAEEIHKVRLDMFNHKMALEKVVLHNALWKALQELDADYLKKAFNAMSEESKNALVANAKLKDELQLQSIGVDNLMHRFTQQAKHFQKMKVENEILEQESHLRLREVATIKKMHLTATRTIDKLKEDVSNEDQEWKEHTHKVLTAHAKSHFPISKNPSTHPIIMATMSMMVDSSLMLDSIPRLRWSPSNNRFHYNMPVAAEPGADGFVLLQEFEHADSLQSLKLPAKERHHLEEMERINTLIHDVENSVHLRETVRQMEQKRMHHEEFHERDVNDEDERPQGLKKKDSFRQRQQPKRSFQNRRQKPTRTGRVHQPK</sequence>
<accession>A0A225X3Q6</accession>
<name>A0A225X3Q6_9STRA</name>
<keyword evidence="1" id="KW-0175">Coiled coil</keyword>
<comment type="caution">
    <text evidence="3">The sequence shown here is derived from an EMBL/GenBank/DDBJ whole genome shotgun (WGS) entry which is preliminary data.</text>
</comment>
<evidence type="ECO:0000256" key="2">
    <source>
        <dbReference type="SAM" id="MobiDB-lite"/>
    </source>
</evidence>
<proteinExistence type="predicted"/>
<dbReference type="AlphaFoldDB" id="A0A225X3Q6"/>
<evidence type="ECO:0000313" key="3">
    <source>
        <dbReference type="EMBL" id="OWZ23849.1"/>
    </source>
</evidence>
<evidence type="ECO:0000256" key="1">
    <source>
        <dbReference type="SAM" id="Coils"/>
    </source>
</evidence>
<gene>
    <name evidence="3" type="ORF">PHMEG_0001212</name>
</gene>
<feature type="region of interest" description="Disordered" evidence="2">
    <location>
        <begin position="349"/>
        <end position="408"/>
    </location>
</feature>
<evidence type="ECO:0000313" key="4">
    <source>
        <dbReference type="Proteomes" id="UP000198211"/>
    </source>
</evidence>
<dbReference type="EMBL" id="NBNE01000041">
    <property type="protein sequence ID" value="OWZ23849.1"/>
    <property type="molecule type" value="Genomic_DNA"/>
</dbReference>
<organism evidence="3 4">
    <name type="scientific">Phytophthora megakarya</name>
    <dbReference type="NCBI Taxonomy" id="4795"/>
    <lineage>
        <taxon>Eukaryota</taxon>
        <taxon>Sar</taxon>
        <taxon>Stramenopiles</taxon>
        <taxon>Oomycota</taxon>
        <taxon>Peronosporomycetes</taxon>
        <taxon>Peronosporales</taxon>
        <taxon>Peronosporaceae</taxon>
        <taxon>Phytophthora</taxon>
    </lineage>
</organism>
<keyword evidence="4" id="KW-1185">Reference proteome</keyword>